<dbReference type="Proteomes" id="UP000552038">
    <property type="component" value="Unassembled WGS sequence"/>
</dbReference>
<dbReference type="GO" id="GO:0016020">
    <property type="term" value="C:membrane"/>
    <property type="evidence" value="ECO:0007669"/>
    <property type="project" value="GOC"/>
</dbReference>
<comment type="cofactor">
    <cofactor evidence="1">
        <name>a divalent metal cation</name>
        <dbReference type="ChEBI" id="CHEBI:60240"/>
    </cofactor>
</comment>
<protein>
    <submittedName>
        <fullName evidence="6">Metallophosphoesterase</fullName>
    </submittedName>
</protein>
<dbReference type="PANTHER" id="PTHR31302">
    <property type="entry name" value="TRANSMEMBRANE PROTEIN WITH METALLOPHOSPHOESTERASE DOMAIN-RELATED"/>
    <property type="match status" value="1"/>
</dbReference>
<gene>
    <name evidence="6" type="ORF">HMI46_06335</name>
</gene>
<dbReference type="InterPro" id="IPR029052">
    <property type="entry name" value="Metallo-depent_PP-like"/>
</dbReference>
<dbReference type="EMBL" id="JABFOR010000005">
    <property type="protein sequence ID" value="NOJ70167.1"/>
    <property type="molecule type" value="Genomic_DNA"/>
</dbReference>
<evidence type="ECO:0000256" key="2">
    <source>
        <dbReference type="ARBA" id="ARBA00022723"/>
    </source>
</evidence>
<dbReference type="SUPFAM" id="SSF56300">
    <property type="entry name" value="Metallo-dependent phosphatases"/>
    <property type="match status" value="1"/>
</dbReference>
<proteinExistence type="inferred from homology"/>
<dbReference type="GO" id="GO:0046872">
    <property type="term" value="F:metal ion binding"/>
    <property type="evidence" value="ECO:0007669"/>
    <property type="project" value="UniProtKB-KW"/>
</dbReference>
<sequence>MKNKKWRKLAMSMSIAVSLLLACALFYGLEMEPKRISIMRQTIENHYIPSSFDNMKIVHFSDVHLGEHFNEKQLRGLVDRINIEHPDIIVFTGDLVDNFHRYGDNRHGAQRILAQLQATLGKYAVFGNHDRGGGGSGIYQSYMEEAGFTVLVNATRKIRLPNYNEYITISGLDDFLLGTPDIHGTLQALEPDIFNLLVVHEPDVADQVADYPIDLQLSGHSHGGQVQLPLLGAIYTPPLAKRYVEGMYEIEGTATLNKPMQLYVNRGIGTTELPIRFLSKPEITVLTLKRQ</sequence>
<evidence type="ECO:0000313" key="6">
    <source>
        <dbReference type="EMBL" id="NOJ70167.1"/>
    </source>
</evidence>
<evidence type="ECO:0000259" key="5">
    <source>
        <dbReference type="Pfam" id="PF00149"/>
    </source>
</evidence>
<accession>A0AAP6ZY11</accession>
<dbReference type="FunFam" id="3.60.21.10:FF:000028">
    <property type="entry name" value="Putative metallophosphoesterase"/>
    <property type="match status" value="1"/>
</dbReference>
<dbReference type="PROSITE" id="PS51257">
    <property type="entry name" value="PROKAR_LIPOPROTEIN"/>
    <property type="match status" value="1"/>
</dbReference>
<dbReference type="PANTHER" id="PTHR31302:SF25">
    <property type="entry name" value="PHOSPHOESTERASE"/>
    <property type="match status" value="1"/>
</dbReference>
<reference evidence="6 7" key="1">
    <citation type="submission" date="2020-05" db="EMBL/GenBank/DDBJ databases">
        <title>Whole genome sequencing and identification of novel metabolites from Paenibacillus alvei strain JR949.</title>
        <authorList>
            <person name="Rajendhran J."/>
            <person name="Sree Pranav P."/>
            <person name="Mahalakshmi B."/>
            <person name="Karthikeyan R."/>
        </authorList>
    </citation>
    <scope>NUCLEOTIDE SEQUENCE [LARGE SCALE GENOMIC DNA]</scope>
    <source>
        <strain evidence="6 7">JR949</strain>
    </source>
</reference>
<name>A0AAP6ZY11_PAEAL</name>
<evidence type="ECO:0000256" key="4">
    <source>
        <dbReference type="ARBA" id="ARBA00061089"/>
    </source>
</evidence>
<evidence type="ECO:0000256" key="1">
    <source>
        <dbReference type="ARBA" id="ARBA00001968"/>
    </source>
</evidence>
<evidence type="ECO:0000313" key="7">
    <source>
        <dbReference type="Proteomes" id="UP000552038"/>
    </source>
</evidence>
<dbReference type="AlphaFoldDB" id="A0AAP6ZY11"/>
<dbReference type="Gene3D" id="3.60.21.10">
    <property type="match status" value="1"/>
</dbReference>
<dbReference type="CDD" id="cd07385">
    <property type="entry name" value="MPP_YkuE_C"/>
    <property type="match status" value="1"/>
</dbReference>
<comment type="caution">
    <text evidence="6">The sequence shown here is derived from an EMBL/GenBank/DDBJ whole genome shotgun (WGS) entry which is preliminary data.</text>
</comment>
<keyword evidence="3" id="KW-0378">Hydrolase</keyword>
<feature type="domain" description="Calcineurin-like phosphoesterase" evidence="5">
    <location>
        <begin position="55"/>
        <end position="223"/>
    </location>
</feature>
<keyword evidence="2" id="KW-0479">Metal-binding</keyword>
<dbReference type="InterPro" id="IPR004843">
    <property type="entry name" value="Calcineurin-like_PHP"/>
</dbReference>
<dbReference type="InterPro" id="IPR051158">
    <property type="entry name" value="Metallophosphoesterase_sf"/>
</dbReference>
<evidence type="ECO:0000256" key="3">
    <source>
        <dbReference type="ARBA" id="ARBA00022801"/>
    </source>
</evidence>
<comment type="similarity">
    <text evidence="4">Belongs to the metallophosphoesterase superfamily.</text>
</comment>
<dbReference type="GO" id="GO:0008758">
    <property type="term" value="F:UDP-2,3-diacylglucosamine hydrolase activity"/>
    <property type="evidence" value="ECO:0007669"/>
    <property type="project" value="TreeGrafter"/>
</dbReference>
<organism evidence="6 7">
    <name type="scientific">Paenibacillus alvei</name>
    <name type="common">Bacillus alvei</name>
    <dbReference type="NCBI Taxonomy" id="44250"/>
    <lineage>
        <taxon>Bacteria</taxon>
        <taxon>Bacillati</taxon>
        <taxon>Bacillota</taxon>
        <taxon>Bacilli</taxon>
        <taxon>Bacillales</taxon>
        <taxon>Paenibacillaceae</taxon>
        <taxon>Paenibacillus</taxon>
    </lineage>
</organism>
<dbReference type="GO" id="GO:0009245">
    <property type="term" value="P:lipid A biosynthetic process"/>
    <property type="evidence" value="ECO:0007669"/>
    <property type="project" value="TreeGrafter"/>
</dbReference>
<dbReference type="Pfam" id="PF00149">
    <property type="entry name" value="Metallophos"/>
    <property type="match status" value="1"/>
</dbReference>